<name>A0A4E0QX07_9GAMM</name>
<dbReference type="SUPFAM" id="SSF52540">
    <property type="entry name" value="P-loop containing nucleoside triphosphate hydrolases"/>
    <property type="match status" value="1"/>
</dbReference>
<dbReference type="GO" id="GO:0016887">
    <property type="term" value="F:ATP hydrolysis activity"/>
    <property type="evidence" value="ECO:0007669"/>
    <property type="project" value="InterPro"/>
</dbReference>
<dbReference type="Proteomes" id="UP000030428">
    <property type="component" value="Unassembled WGS sequence"/>
</dbReference>
<evidence type="ECO:0000313" key="3">
    <source>
        <dbReference type="Proteomes" id="UP000030428"/>
    </source>
</evidence>
<dbReference type="GO" id="GO:0005524">
    <property type="term" value="F:ATP binding"/>
    <property type="evidence" value="ECO:0007669"/>
    <property type="project" value="InterPro"/>
</dbReference>
<dbReference type="InterPro" id="IPR003439">
    <property type="entry name" value="ABC_transporter-like_ATP-bd"/>
</dbReference>
<organism evidence="2 3">
    <name type="scientific">Candidatus Thiomargarita nelsonii</name>
    <dbReference type="NCBI Taxonomy" id="1003181"/>
    <lineage>
        <taxon>Bacteria</taxon>
        <taxon>Pseudomonadati</taxon>
        <taxon>Pseudomonadota</taxon>
        <taxon>Gammaproteobacteria</taxon>
        <taxon>Thiotrichales</taxon>
        <taxon>Thiotrichaceae</taxon>
        <taxon>Thiomargarita</taxon>
    </lineage>
</organism>
<feature type="domain" description="ABC transporter" evidence="1">
    <location>
        <begin position="3"/>
        <end position="118"/>
    </location>
</feature>
<dbReference type="PANTHER" id="PTHR43119">
    <property type="entry name" value="ABC TRANSPORT PROTEIN ATP-BINDING COMPONENT-RELATED"/>
    <property type="match status" value="1"/>
</dbReference>
<dbReference type="EMBL" id="JSZA02000014">
    <property type="protein sequence ID" value="TGO03525.1"/>
    <property type="molecule type" value="Genomic_DNA"/>
</dbReference>
<proteinExistence type="predicted"/>
<keyword evidence="3" id="KW-1185">Reference proteome</keyword>
<dbReference type="Gene3D" id="3.40.50.300">
    <property type="entry name" value="P-loop containing nucleotide triphosphate hydrolases"/>
    <property type="match status" value="1"/>
</dbReference>
<gene>
    <name evidence="2" type="ORF">PN36_05195</name>
</gene>
<evidence type="ECO:0000259" key="1">
    <source>
        <dbReference type="Pfam" id="PF00005"/>
    </source>
</evidence>
<accession>A0A4E0QX07</accession>
<dbReference type="Pfam" id="PF00005">
    <property type="entry name" value="ABC_tran"/>
    <property type="match status" value="1"/>
</dbReference>
<dbReference type="PANTHER" id="PTHR43119:SF1">
    <property type="entry name" value="ABC TRANSPORTER DOMAIN-CONTAINING PROTEIN"/>
    <property type="match status" value="1"/>
</dbReference>
<dbReference type="InterPro" id="IPR027417">
    <property type="entry name" value="P-loop_NTPase"/>
</dbReference>
<sequence length="167" mass="18491">MGGVLRLNDQSHRQVAIARWRSEIALLPQKPVIIPGTVADNLLYPLHTFGIQKERLDERHESLPNAETLEKELHSVGLHDIRLEREAGSLSGGQQARLSLIRLLLTQPQIILADEPTAGVDKAASELVLDRLQRFCEQGGAVLLTSHVYAEQVNEAKIVLEAQSIKT</sequence>
<dbReference type="AlphaFoldDB" id="A0A4E0QX07"/>
<comment type="caution">
    <text evidence="2">The sequence shown here is derived from an EMBL/GenBank/DDBJ whole genome shotgun (WGS) entry which is preliminary data.</text>
</comment>
<protein>
    <recommendedName>
        <fullName evidence="1">ABC transporter domain-containing protein</fullName>
    </recommendedName>
</protein>
<evidence type="ECO:0000313" key="2">
    <source>
        <dbReference type="EMBL" id="TGO03525.1"/>
    </source>
</evidence>
<reference evidence="2 3" key="1">
    <citation type="journal article" date="2016" name="Front. Microbiol.">
        <title>Single-Cell (Meta-)Genomics of a Dimorphic Candidatus Thiomargarita nelsonii Reveals Genomic Plasticity.</title>
        <authorList>
            <person name="Flood B.E."/>
            <person name="Fliss P."/>
            <person name="Jones D.S."/>
            <person name="Dick G.J."/>
            <person name="Jain S."/>
            <person name="Kaster A.K."/>
            <person name="Winkel M."/>
            <person name="Mussmann M."/>
            <person name="Bailey J."/>
        </authorList>
    </citation>
    <scope>NUCLEOTIDE SEQUENCE [LARGE SCALE GENOMIC DNA]</scope>
    <source>
        <strain evidence="2">Hydrate Ridge</strain>
    </source>
</reference>